<dbReference type="PANTHER" id="PTHR30441">
    <property type="entry name" value="DUF748 DOMAIN-CONTAINING PROTEIN"/>
    <property type="match status" value="1"/>
</dbReference>
<comment type="caution">
    <text evidence="1">The sequence shown here is derived from an EMBL/GenBank/DDBJ whole genome shotgun (WGS) entry which is preliminary data.</text>
</comment>
<dbReference type="InterPro" id="IPR036737">
    <property type="entry name" value="OmpA-like_sf"/>
</dbReference>
<keyword evidence="2" id="KW-1185">Reference proteome</keyword>
<gene>
    <name evidence="1" type="ORF">LA374_01570</name>
</gene>
<evidence type="ECO:0000313" key="1">
    <source>
        <dbReference type="EMBL" id="MBZ6064910.1"/>
    </source>
</evidence>
<organism evidence="1 2">
    <name type="scientific">Aeromonas schubertii</name>
    <dbReference type="NCBI Taxonomy" id="652"/>
    <lineage>
        <taxon>Bacteria</taxon>
        <taxon>Pseudomonadati</taxon>
        <taxon>Pseudomonadota</taxon>
        <taxon>Gammaproteobacteria</taxon>
        <taxon>Aeromonadales</taxon>
        <taxon>Aeromonadaceae</taxon>
        <taxon>Aeromonas</taxon>
    </lineage>
</organism>
<protein>
    <submittedName>
        <fullName evidence="1">DUF748 domain-containing protein</fullName>
    </submittedName>
</protein>
<dbReference type="EMBL" id="JAIRBT010000002">
    <property type="protein sequence ID" value="MBZ6064910.1"/>
    <property type="molecule type" value="Genomic_DNA"/>
</dbReference>
<dbReference type="RefSeq" id="WP_224161935.1">
    <property type="nucleotide sequence ID" value="NZ_JAIRBT010000002.1"/>
</dbReference>
<name>A0ABS7V6C1_9GAMM</name>
<dbReference type="InterPro" id="IPR052894">
    <property type="entry name" value="AsmA-related"/>
</dbReference>
<sequence>MSYSQLRRYWPLIPFTLLILLIWQTPVLLHRYLPPWLAERTGLQLEWQPPVFGLHTLSLPALSLRDSAGAPLLAWDELTVAPAWWDSLRQQRLILHTLYLGGARLELVRTGDATLNLMTALAPLRGDASAAPSGTPPGLEIGQLSVRRGAIHYRDERALAKGRQDPSLTLDNIDLTLPGVNLMAAAPLPYTLTARLNGAALQSKGEVRLSPWTVSGDSRLEGLSLAPFTPLWQPWFKATITKGTLTAAARWQAGEAGWKIEAGKLQLGKVHLARSKAQPGRPGEWLNFTTLALDGIKVDGQKQQLSVKSLSWQSPHLALLLDERYEPDLMALLPPTDTKDTAPPTPWRWTLDKVQLKGGSIDLWESSSGKSRQRAFSNLDLTLGALSERLDKQSPFTFSTRLDQEAKGSFNGAISLSPLRLTGALALDEIPLGWAQAYVQNYLRLRIESGALTTRQQLHLEQDSAGRWRQATLEGGLTIRDVRVVDKRDNQRLLAWQELQVERLKSDLLTLKSEIGRVLLEQPFSRLEIDKEGNTNLASLLLPNAPTRDPQSAGPTPRLHIDEVVTRQGNLRFADRRLSRDFVVDIAALNGITRNVSNIPGNRSRISLQGKVDRTAPVSIEGSANLLIEEPVLDLVANFKSLELTTFTPYSATYAGYAIDRGQVSMTLKYQLEGSRLEGSNDIRITKLKLGEKVESPQALDLPLKLAIALLSDANGVINLDLKVKGDLNQPDFKIGSLLWNVLGNTLSKAVTAPFSLLASLSGSSESLDEVQFAPGESELAPAQRERVASLADALQQRPRLGINLRGEVDKRGDLLALQRQQLENQLGKELDRSISLGDIGQDPEMQEALEDLFQTTFAGPLKEQALAHQLVPGSNGAWQWGIETLATRQEVSDKSLRRLATRRAQAIKAMFVDDYKIPPDRVFVLDSQIAGEQGGPRVLFSTELN</sequence>
<dbReference type="PANTHER" id="PTHR30441:SF8">
    <property type="entry name" value="DUF748 DOMAIN-CONTAINING PROTEIN"/>
    <property type="match status" value="1"/>
</dbReference>
<reference evidence="1 2" key="1">
    <citation type="submission" date="2021-09" db="EMBL/GenBank/DDBJ databases">
        <title>Aeromonas schubertii isolated from Asian sea bass.</title>
        <authorList>
            <person name="Pinpimai K."/>
        </authorList>
    </citation>
    <scope>NUCLEOTIDE SEQUENCE [LARGE SCALE GENOMIC DNA]</scope>
    <source>
        <strain evidence="1 2">CHULA2021a</strain>
    </source>
</reference>
<dbReference type="Pfam" id="PF05359">
    <property type="entry name" value="DUF748"/>
    <property type="match status" value="1"/>
</dbReference>
<dbReference type="InterPro" id="IPR008023">
    <property type="entry name" value="DUF748"/>
</dbReference>
<accession>A0ABS7V6C1</accession>
<dbReference type="Proteomes" id="UP000774958">
    <property type="component" value="Unassembled WGS sequence"/>
</dbReference>
<evidence type="ECO:0000313" key="2">
    <source>
        <dbReference type="Proteomes" id="UP000774958"/>
    </source>
</evidence>
<dbReference type="Gene3D" id="3.30.1330.60">
    <property type="entry name" value="OmpA-like domain"/>
    <property type="match status" value="1"/>
</dbReference>
<proteinExistence type="predicted"/>